<evidence type="ECO:0000256" key="8">
    <source>
        <dbReference type="ARBA" id="ARBA00059634"/>
    </source>
</evidence>
<feature type="compositionally biased region" description="Basic and acidic residues" evidence="12">
    <location>
        <begin position="66"/>
        <end position="76"/>
    </location>
</feature>
<evidence type="ECO:0000256" key="5">
    <source>
        <dbReference type="ARBA" id="ARBA00022691"/>
    </source>
</evidence>
<keyword evidence="6" id="KW-0539">Nucleus</keyword>
<reference evidence="13" key="2">
    <citation type="submission" date="2025-09" db="UniProtKB">
        <authorList>
            <consortium name="Ensembl"/>
        </authorList>
    </citation>
    <scope>IDENTIFICATION</scope>
</reference>
<dbReference type="AlphaFoldDB" id="A0A8C9ANY4"/>
<evidence type="ECO:0000313" key="14">
    <source>
        <dbReference type="Proteomes" id="UP000694414"/>
    </source>
</evidence>
<dbReference type="GO" id="GO:0008276">
    <property type="term" value="F:protein methyltransferase activity"/>
    <property type="evidence" value="ECO:0007669"/>
    <property type="project" value="InterPro"/>
</dbReference>
<comment type="catalytic activity">
    <reaction evidence="7">
        <text>L-lysyl-[protein] + 3 S-adenosyl-L-methionine = N(6),N(6),N(6)-trimethyl-L-lysyl-[protein] + 3 S-adenosyl-L-homocysteine + 3 H(+)</text>
        <dbReference type="Rhea" id="RHEA:54192"/>
        <dbReference type="Rhea" id="RHEA-COMP:9752"/>
        <dbReference type="Rhea" id="RHEA-COMP:13826"/>
        <dbReference type="ChEBI" id="CHEBI:15378"/>
        <dbReference type="ChEBI" id="CHEBI:29969"/>
        <dbReference type="ChEBI" id="CHEBI:57856"/>
        <dbReference type="ChEBI" id="CHEBI:59789"/>
        <dbReference type="ChEBI" id="CHEBI:61961"/>
    </reaction>
    <physiologicalReaction direction="left-to-right" evidence="7">
        <dbReference type="Rhea" id="RHEA:54193"/>
    </physiologicalReaction>
</comment>
<dbReference type="FunFam" id="3.40.50.150:FF:000156">
    <property type="entry name" value="Methyltransferase like 22"/>
    <property type="match status" value="1"/>
</dbReference>
<dbReference type="Ensembl" id="ENSPSMT00000034765.1">
    <property type="protein sequence ID" value="ENSPSMP00000030133.1"/>
    <property type="gene ID" value="ENSPSMG00000020883.1"/>
</dbReference>
<keyword evidence="3" id="KW-0489">Methyltransferase</keyword>
<name>A0A8C9ANY4_PROSS</name>
<dbReference type="InterPro" id="IPR038899">
    <property type="entry name" value="METTL22"/>
</dbReference>
<evidence type="ECO:0000256" key="7">
    <source>
        <dbReference type="ARBA" id="ARBA00049497"/>
    </source>
</evidence>
<dbReference type="SUPFAM" id="SSF53335">
    <property type="entry name" value="S-adenosyl-L-methionine-dependent methyltransferases"/>
    <property type="match status" value="1"/>
</dbReference>
<evidence type="ECO:0000256" key="11">
    <source>
        <dbReference type="ARBA" id="ARBA00068044"/>
    </source>
</evidence>
<evidence type="ECO:0000256" key="1">
    <source>
        <dbReference type="ARBA" id="ARBA00004123"/>
    </source>
</evidence>
<accession>A0A8C9ANY4</accession>
<dbReference type="GeneTree" id="ENSGT00510000048539"/>
<evidence type="ECO:0000256" key="12">
    <source>
        <dbReference type="SAM" id="MobiDB-lite"/>
    </source>
</evidence>
<comment type="function">
    <text evidence="8">Protein N-lysine methyltransferase. Trimethylates KIN at Lys-135 (in vitro).</text>
</comment>
<keyword evidence="5" id="KW-0949">S-adenosyl-L-methionine</keyword>
<dbReference type="Pfam" id="PF10294">
    <property type="entry name" value="Methyltransf_16"/>
    <property type="match status" value="1"/>
</dbReference>
<evidence type="ECO:0000256" key="6">
    <source>
        <dbReference type="ARBA" id="ARBA00023242"/>
    </source>
</evidence>
<dbReference type="PANTHER" id="PTHR23108">
    <property type="entry name" value="METHYLTRANSFERASE-RELATED"/>
    <property type="match status" value="1"/>
</dbReference>
<dbReference type="Gene3D" id="3.40.50.150">
    <property type="entry name" value="Vaccinia Virus protein VP39"/>
    <property type="match status" value="1"/>
</dbReference>
<keyword evidence="2" id="KW-0597">Phosphoprotein</keyword>
<comment type="subcellular location">
    <subcellularLocation>
        <location evidence="1">Nucleus</location>
    </subcellularLocation>
</comment>
<comment type="subunit">
    <text evidence="10">Interacts with members of the heat shock protein 90 and 70 families; these proteins probably are methylation substrates.</text>
</comment>
<evidence type="ECO:0000256" key="10">
    <source>
        <dbReference type="ARBA" id="ARBA00062954"/>
    </source>
</evidence>
<evidence type="ECO:0000256" key="4">
    <source>
        <dbReference type="ARBA" id="ARBA00022679"/>
    </source>
</evidence>
<keyword evidence="4" id="KW-0808">Transferase</keyword>
<evidence type="ECO:0000256" key="9">
    <source>
        <dbReference type="ARBA" id="ARBA00061229"/>
    </source>
</evidence>
<dbReference type="GO" id="GO:0005634">
    <property type="term" value="C:nucleus"/>
    <property type="evidence" value="ECO:0007669"/>
    <property type="project" value="UniProtKB-SubCell"/>
</dbReference>
<dbReference type="GO" id="GO:0032259">
    <property type="term" value="P:methylation"/>
    <property type="evidence" value="ECO:0007669"/>
    <property type="project" value="UniProtKB-KW"/>
</dbReference>
<feature type="compositionally biased region" description="Low complexity" evidence="12">
    <location>
        <begin position="81"/>
        <end position="92"/>
    </location>
</feature>
<keyword evidence="14" id="KW-1185">Reference proteome</keyword>
<comment type="similarity">
    <text evidence="9">Belongs to the methyltransferase superfamily. METTL22 family.</text>
</comment>
<dbReference type="InterPro" id="IPR029063">
    <property type="entry name" value="SAM-dependent_MTases_sf"/>
</dbReference>
<dbReference type="Proteomes" id="UP000694414">
    <property type="component" value="Unplaced"/>
</dbReference>
<dbReference type="PANTHER" id="PTHR23108:SF0">
    <property type="entry name" value="METHYLTRANSFERASE-LIKE PROTEIN 22"/>
    <property type="match status" value="1"/>
</dbReference>
<evidence type="ECO:0000256" key="3">
    <source>
        <dbReference type="ARBA" id="ARBA00022603"/>
    </source>
</evidence>
<organism evidence="13 14">
    <name type="scientific">Prolemur simus</name>
    <name type="common">Greater bamboo lemur</name>
    <name type="synonym">Hapalemur simus</name>
    <dbReference type="NCBI Taxonomy" id="1328070"/>
    <lineage>
        <taxon>Eukaryota</taxon>
        <taxon>Metazoa</taxon>
        <taxon>Chordata</taxon>
        <taxon>Craniata</taxon>
        <taxon>Vertebrata</taxon>
        <taxon>Euteleostomi</taxon>
        <taxon>Mammalia</taxon>
        <taxon>Eutheria</taxon>
        <taxon>Euarchontoglires</taxon>
        <taxon>Primates</taxon>
        <taxon>Strepsirrhini</taxon>
        <taxon>Lemuriformes</taxon>
        <taxon>Lemuridae</taxon>
        <taxon>Prolemur</taxon>
    </lineage>
</organism>
<protein>
    <recommendedName>
        <fullName evidence="11">Methyltransferase-like protein 22</fullName>
    </recommendedName>
</protein>
<gene>
    <name evidence="13" type="primary">METTL22</name>
</gene>
<evidence type="ECO:0000256" key="2">
    <source>
        <dbReference type="ARBA" id="ARBA00022553"/>
    </source>
</evidence>
<evidence type="ECO:0000313" key="13">
    <source>
        <dbReference type="Ensembl" id="ENSPSMP00000030133.1"/>
    </source>
</evidence>
<dbReference type="InterPro" id="IPR019410">
    <property type="entry name" value="Methyltransf_16"/>
</dbReference>
<feature type="region of interest" description="Disordered" evidence="12">
    <location>
        <begin position="61"/>
        <end position="107"/>
    </location>
</feature>
<sequence length="347" mass="38580">MVQLAPAPAMDEVTFRSDTVLSDVHLYTPNHRHLMVRLNGVGQPVFLSQFKLLWSRDSWTDTGAEGGDHQDAHAEEPPPAGTGSTGSPPGGAQEEDDDMGDEAHEDSPHSIINIEPHIACPSLSSTFQVWRGALLLADYILFRRDLFQGCTVLELGAGTGLVSIIAATMARTVYCTDVGADLLAMCQRNIALNSHLAATAGGIVKVKELDWLKDELCTDPEVPFSWSEEEISDLYDNTTILFAAEVFYDDDLTDAVFKTLSRLARRLKNACTAVLSVEKRLNFTLRHLDVTCEAYDHFRSCLHALEKLADSRLRFVVEPVETSFPQHLVYERIRQLELWKIIAEPVK</sequence>
<reference evidence="13" key="1">
    <citation type="submission" date="2025-08" db="UniProtKB">
        <authorList>
            <consortium name="Ensembl"/>
        </authorList>
    </citation>
    <scope>IDENTIFICATION</scope>
</reference>
<proteinExistence type="inferred from homology"/>